<dbReference type="RefSeq" id="WP_120039554.1">
    <property type="nucleotide sequence ID" value="NZ_QZFU01000016.1"/>
</dbReference>
<evidence type="ECO:0000313" key="2">
    <source>
        <dbReference type="Proteomes" id="UP000266677"/>
    </source>
</evidence>
<keyword evidence="2" id="KW-1185">Reference proteome</keyword>
<name>A0A3A4KPY7_9NOCA</name>
<organism evidence="1 2">
    <name type="scientific">Nocardia panacis</name>
    <dbReference type="NCBI Taxonomy" id="2340916"/>
    <lineage>
        <taxon>Bacteria</taxon>
        <taxon>Bacillati</taxon>
        <taxon>Actinomycetota</taxon>
        <taxon>Actinomycetes</taxon>
        <taxon>Mycobacteriales</taxon>
        <taxon>Nocardiaceae</taxon>
        <taxon>Nocardia</taxon>
    </lineage>
</organism>
<dbReference type="OrthoDB" id="4549006at2"/>
<accession>A0A3A4KPY7</accession>
<dbReference type="Proteomes" id="UP000266677">
    <property type="component" value="Unassembled WGS sequence"/>
</dbReference>
<gene>
    <name evidence="1" type="ORF">D5S18_10165</name>
</gene>
<dbReference type="AlphaFoldDB" id="A0A3A4KPY7"/>
<comment type="caution">
    <text evidence="1">The sequence shown here is derived from an EMBL/GenBank/DDBJ whole genome shotgun (WGS) entry which is preliminary data.</text>
</comment>
<proteinExistence type="predicted"/>
<dbReference type="EMBL" id="QZFU01000016">
    <property type="protein sequence ID" value="RJO76632.1"/>
    <property type="molecule type" value="Genomic_DNA"/>
</dbReference>
<sequence length="143" mass="16156">MADQEKPGQLAGLIAEAAEGRLNLRMSPEEFARIDRECAHFVDHVIADVQSEMKYVAGINLWGFGDHPDSLLTSAPAMAERFRKKAMGQEDGNSFATVLTENAHAVEEIRQLFAAMRDRYIEQDRHFADRFHTEAARIDKLPK</sequence>
<protein>
    <submittedName>
        <fullName evidence="1">Uncharacterized protein</fullName>
    </submittedName>
</protein>
<evidence type="ECO:0000313" key="1">
    <source>
        <dbReference type="EMBL" id="RJO76632.1"/>
    </source>
</evidence>
<reference evidence="1 2" key="1">
    <citation type="submission" date="2018-09" db="EMBL/GenBank/DDBJ databases">
        <title>YIM PH21274 draft genome.</title>
        <authorList>
            <person name="Miao C."/>
        </authorList>
    </citation>
    <scope>NUCLEOTIDE SEQUENCE [LARGE SCALE GENOMIC DNA]</scope>
    <source>
        <strain evidence="1 2">YIM PH 21724</strain>
    </source>
</reference>